<organism evidence="2 3">
    <name type="scientific">Citrobacter portucalensis</name>
    <dbReference type="NCBI Taxonomy" id="1639133"/>
    <lineage>
        <taxon>Bacteria</taxon>
        <taxon>Pseudomonadati</taxon>
        <taxon>Pseudomonadota</taxon>
        <taxon>Gammaproteobacteria</taxon>
        <taxon>Enterobacterales</taxon>
        <taxon>Enterobacteriaceae</taxon>
        <taxon>Citrobacter</taxon>
        <taxon>Citrobacter freundii complex</taxon>
    </lineage>
</organism>
<reference evidence="2 3" key="1">
    <citation type="submission" date="2019-08" db="EMBL/GenBank/DDBJ databases">
        <title>Draft genome sequence of Citrobacter portucalensis strain isolated from green turtle.</title>
        <authorList>
            <person name="Fernandes M.R."/>
            <person name="Sellera F.P."/>
            <person name="Goldeberg D.W."/>
            <person name="Costa D.C."/>
            <person name="Lincopan N."/>
        </authorList>
    </citation>
    <scope>NUCLEOTIDE SEQUENCE [LARGE SCALE GENOMIC DNA]</scope>
    <source>
        <strain evidence="2 3">TV06</strain>
    </source>
</reference>
<accession>A0A5B0T643</accession>
<evidence type="ECO:0000259" key="1">
    <source>
        <dbReference type="Pfam" id="PF21217"/>
    </source>
</evidence>
<dbReference type="Proteomes" id="UP000323297">
    <property type="component" value="Unassembled WGS sequence"/>
</dbReference>
<dbReference type="AlphaFoldDB" id="A0A5B0T643"/>
<feature type="domain" description="Stability determinant" evidence="1">
    <location>
        <begin position="103"/>
        <end position="131"/>
    </location>
</feature>
<proteinExistence type="predicted"/>
<comment type="caution">
    <text evidence="2">The sequence shown here is derived from an EMBL/GenBank/DDBJ whole genome shotgun (WGS) entry which is preliminary data.</text>
</comment>
<evidence type="ECO:0000313" key="2">
    <source>
        <dbReference type="EMBL" id="KAA1144534.1"/>
    </source>
</evidence>
<dbReference type="RefSeq" id="WP_149607567.1">
    <property type="nucleotide sequence ID" value="NZ_VTZD01000011.1"/>
</dbReference>
<evidence type="ECO:0000313" key="3">
    <source>
        <dbReference type="Proteomes" id="UP000323297"/>
    </source>
</evidence>
<sequence>MTTETIDHSTLRELADAGGIDETHVKNTGKGWVVIIRSGHRTRQLTTNRSRQARVFKRLETLTGYLVETGIKKFDVDAQAFVAGATSSARPDLSRALKARHEAAAYDIWFRQQVQEAIDDPSPAIPHAEVKARFDRKKADLIASMSSEEQSQLAALRISRRKRG</sequence>
<dbReference type="Gene3D" id="6.20.450.20">
    <property type="match status" value="1"/>
</dbReference>
<dbReference type="Pfam" id="PF21217">
    <property type="entry name" value="PaaA2"/>
    <property type="match status" value="1"/>
</dbReference>
<gene>
    <name evidence="2" type="ORF">D3H66_08945</name>
</gene>
<dbReference type="InterPro" id="IPR048851">
    <property type="entry name" value="PaaA2_dom"/>
</dbReference>
<name>A0A5B0T643_9ENTR</name>
<dbReference type="EMBL" id="VTZD01000011">
    <property type="protein sequence ID" value="KAA1144534.1"/>
    <property type="molecule type" value="Genomic_DNA"/>
</dbReference>
<protein>
    <recommendedName>
        <fullName evidence="1">Stability determinant domain-containing protein</fullName>
    </recommendedName>
</protein>